<evidence type="ECO:0000256" key="1">
    <source>
        <dbReference type="SAM" id="Phobius"/>
    </source>
</evidence>
<dbReference type="Pfam" id="PF02517">
    <property type="entry name" value="Rce1-like"/>
    <property type="match status" value="1"/>
</dbReference>
<comment type="caution">
    <text evidence="3">The sequence shown here is derived from an EMBL/GenBank/DDBJ whole genome shotgun (WGS) entry which is preliminary data.</text>
</comment>
<feature type="transmembrane region" description="Helical" evidence="1">
    <location>
        <begin position="90"/>
        <end position="118"/>
    </location>
</feature>
<keyword evidence="1" id="KW-0472">Membrane</keyword>
<sequence length="269" mass="30352">MEENNALLKEEGFTIKESAFCMLKFFLLSTLISFVGIIFIKGVNGDNNQVALKHVIIILCNVTTYVIFLKKYYKNDCETKRRFTNSLNGIGYILIIFLWLGYVVTYSNSLGILIYKLFKDATLPELLQEISEYPIICFLSASIVAPVFEEMLFRGVILDKLLIKNKPVIAVGVSSLIFGIMHFNVVQSTNGVFLGIILGMIYCKSKSLLPCILVHFVNNTFCMLENYIPEGAFNVVDGGFNVIALIIGLLILIGCFYIFKHKEYLISKN</sequence>
<evidence type="ECO:0000313" key="3">
    <source>
        <dbReference type="EMBL" id="MDQ0480065.1"/>
    </source>
</evidence>
<dbReference type="PANTHER" id="PTHR36435:SF1">
    <property type="entry name" value="CAAX AMINO TERMINAL PROTEASE FAMILY PROTEIN"/>
    <property type="match status" value="1"/>
</dbReference>
<dbReference type="InterPro" id="IPR003675">
    <property type="entry name" value="Rce1/LyrA-like_dom"/>
</dbReference>
<feature type="transmembrane region" description="Helical" evidence="1">
    <location>
        <begin position="168"/>
        <end position="186"/>
    </location>
</feature>
<gene>
    <name evidence="3" type="ORF">QOZ93_001809</name>
</gene>
<evidence type="ECO:0000259" key="2">
    <source>
        <dbReference type="Pfam" id="PF02517"/>
    </source>
</evidence>
<keyword evidence="1" id="KW-0812">Transmembrane</keyword>
<reference evidence="3 4" key="1">
    <citation type="submission" date="2023-07" db="EMBL/GenBank/DDBJ databases">
        <title>Genomic Encyclopedia of Type Strains, Phase IV (KMG-IV): sequencing the most valuable type-strain genomes for metagenomic binning, comparative biology and taxonomic classification.</title>
        <authorList>
            <person name="Goeker M."/>
        </authorList>
    </citation>
    <scope>NUCLEOTIDE SEQUENCE [LARGE SCALE GENOMIC DNA]</scope>
    <source>
        <strain evidence="3 4">DSM 1400</strain>
    </source>
</reference>
<organism evidence="3 4">
    <name type="scientific">Hathewaya limosa</name>
    <name type="common">Clostridium limosum</name>
    <dbReference type="NCBI Taxonomy" id="1536"/>
    <lineage>
        <taxon>Bacteria</taxon>
        <taxon>Bacillati</taxon>
        <taxon>Bacillota</taxon>
        <taxon>Clostridia</taxon>
        <taxon>Eubacteriales</taxon>
        <taxon>Clostridiaceae</taxon>
        <taxon>Hathewaya</taxon>
    </lineage>
</organism>
<dbReference type="EMBL" id="JAUSWN010000014">
    <property type="protein sequence ID" value="MDQ0480065.1"/>
    <property type="molecule type" value="Genomic_DNA"/>
</dbReference>
<dbReference type="GO" id="GO:0008233">
    <property type="term" value="F:peptidase activity"/>
    <property type="evidence" value="ECO:0007669"/>
    <property type="project" value="UniProtKB-KW"/>
</dbReference>
<dbReference type="PANTHER" id="PTHR36435">
    <property type="entry name" value="SLR1288 PROTEIN"/>
    <property type="match status" value="1"/>
</dbReference>
<keyword evidence="4" id="KW-1185">Reference proteome</keyword>
<dbReference type="Proteomes" id="UP001224418">
    <property type="component" value="Unassembled WGS sequence"/>
</dbReference>
<feature type="transmembrane region" description="Helical" evidence="1">
    <location>
        <begin position="192"/>
        <end position="217"/>
    </location>
</feature>
<dbReference type="InterPro" id="IPR052710">
    <property type="entry name" value="CAAX_protease"/>
</dbReference>
<keyword evidence="1" id="KW-1133">Transmembrane helix</keyword>
<dbReference type="GO" id="GO:0006508">
    <property type="term" value="P:proteolysis"/>
    <property type="evidence" value="ECO:0007669"/>
    <property type="project" value="UniProtKB-KW"/>
</dbReference>
<feature type="transmembrane region" description="Helical" evidence="1">
    <location>
        <begin position="238"/>
        <end position="259"/>
    </location>
</feature>
<accession>A0ABU0JSK2</accession>
<feature type="domain" description="CAAX prenyl protease 2/Lysostaphin resistance protein A-like" evidence="2">
    <location>
        <begin position="134"/>
        <end position="221"/>
    </location>
</feature>
<feature type="transmembrane region" description="Helical" evidence="1">
    <location>
        <begin position="21"/>
        <end position="40"/>
    </location>
</feature>
<dbReference type="RefSeq" id="WP_307355970.1">
    <property type="nucleotide sequence ID" value="NZ_BAAACJ010000019.1"/>
</dbReference>
<protein>
    <submittedName>
        <fullName evidence="3">Membrane protease YdiL (CAAX protease family)</fullName>
    </submittedName>
</protein>
<evidence type="ECO:0000313" key="4">
    <source>
        <dbReference type="Proteomes" id="UP001224418"/>
    </source>
</evidence>
<proteinExistence type="predicted"/>
<name>A0ABU0JSK2_HATLI</name>
<keyword evidence="3" id="KW-0645">Protease</keyword>
<keyword evidence="3" id="KW-0378">Hydrolase</keyword>
<feature type="transmembrane region" description="Helical" evidence="1">
    <location>
        <begin position="52"/>
        <end position="69"/>
    </location>
</feature>